<protein>
    <submittedName>
        <fullName evidence="5">Helix-turn-helix domain-containing protein</fullName>
    </submittedName>
</protein>
<evidence type="ECO:0000256" key="1">
    <source>
        <dbReference type="ARBA" id="ARBA00023015"/>
    </source>
</evidence>
<dbReference type="SMART" id="SM00418">
    <property type="entry name" value="HTH_ARSR"/>
    <property type="match status" value="1"/>
</dbReference>
<sequence length="326" mass="35719">MRPRGRLRIHFTGADLTRTQIASGPDPFWETVLSLCRLRDQAVPPPSSSWGRARERMSRSAYELLSALVPVRGNFPDFLTPPEGLLGLEAGLEALLSTPLQRMRADLAALRRRIPAPFSTMGTRNAVVMKALAAAVREYYTVMLAPHWEVVEEVVRADQAVRRHLVHRKGVEAMLAALPSPLRWESPTLVSDYPIDKDLYLDGRGIVLIPSYFCRNAPVTLIDPVLPPVLVFPAAHSRSRSLADSGRRLAPLLGTTRAAVLRTLADGRSTTELARTLGISPSSASEHAAVLRNAGLLTSVRWGNTVVHELTPLGRALLHGIQDGRP</sequence>
<dbReference type="Pfam" id="PF12840">
    <property type="entry name" value="HTH_20"/>
    <property type="match status" value="1"/>
</dbReference>
<dbReference type="InterPro" id="IPR001845">
    <property type="entry name" value="HTH_ArsR_DNA-bd_dom"/>
</dbReference>
<evidence type="ECO:0000313" key="5">
    <source>
        <dbReference type="EMBL" id="SDR31090.1"/>
    </source>
</evidence>
<evidence type="ECO:0000259" key="4">
    <source>
        <dbReference type="SMART" id="SM00418"/>
    </source>
</evidence>
<gene>
    <name evidence="5" type="ORF">SAMN04489764_5026</name>
</gene>
<dbReference type="InterPro" id="IPR036388">
    <property type="entry name" value="WH-like_DNA-bd_sf"/>
</dbReference>
<dbReference type="STRING" id="35622.SAMN04489764_5026"/>
<dbReference type="EMBL" id="FNKK01000002">
    <property type="protein sequence ID" value="SDR31090.1"/>
    <property type="molecule type" value="Genomic_DNA"/>
</dbReference>
<dbReference type="CDD" id="cd00090">
    <property type="entry name" value="HTH_ARSR"/>
    <property type="match status" value="1"/>
</dbReference>
<dbReference type="GO" id="GO:0003677">
    <property type="term" value="F:DNA binding"/>
    <property type="evidence" value="ECO:0007669"/>
    <property type="project" value="UniProtKB-KW"/>
</dbReference>
<keyword evidence="6" id="KW-1185">Reference proteome</keyword>
<dbReference type="PANTHER" id="PTHR43132:SF8">
    <property type="entry name" value="HTH-TYPE TRANSCRIPTIONAL REGULATOR KMTR"/>
    <property type="match status" value="1"/>
</dbReference>
<keyword evidence="3" id="KW-0804">Transcription</keyword>
<name>A0A1H1I0A0_9ACTN</name>
<evidence type="ECO:0000256" key="3">
    <source>
        <dbReference type="ARBA" id="ARBA00023163"/>
    </source>
</evidence>
<feature type="domain" description="HTH arsR-type" evidence="4">
    <location>
        <begin position="247"/>
        <end position="323"/>
    </location>
</feature>
<dbReference type="Proteomes" id="UP000217103">
    <property type="component" value="Unassembled WGS sequence"/>
</dbReference>
<dbReference type="SUPFAM" id="SSF46785">
    <property type="entry name" value="Winged helix' DNA-binding domain"/>
    <property type="match status" value="1"/>
</dbReference>
<dbReference type="AlphaFoldDB" id="A0A1H1I0A0"/>
<dbReference type="PANTHER" id="PTHR43132">
    <property type="entry name" value="ARSENICAL RESISTANCE OPERON REPRESSOR ARSR-RELATED"/>
    <property type="match status" value="1"/>
</dbReference>
<dbReference type="GO" id="GO:0003700">
    <property type="term" value="F:DNA-binding transcription factor activity"/>
    <property type="evidence" value="ECO:0007669"/>
    <property type="project" value="InterPro"/>
</dbReference>
<organism evidence="5 6">
    <name type="scientific">Thermostaphylospora chromogena</name>
    <dbReference type="NCBI Taxonomy" id="35622"/>
    <lineage>
        <taxon>Bacteria</taxon>
        <taxon>Bacillati</taxon>
        <taxon>Actinomycetota</taxon>
        <taxon>Actinomycetes</taxon>
        <taxon>Streptosporangiales</taxon>
        <taxon>Thermomonosporaceae</taxon>
        <taxon>Thermostaphylospora</taxon>
    </lineage>
</organism>
<keyword evidence="1" id="KW-0805">Transcription regulation</keyword>
<dbReference type="InterPro" id="IPR036390">
    <property type="entry name" value="WH_DNA-bd_sf"/>
</dbReference>
<evidence type="ECO:0000256" key="2">
    <source>
        <dbReference type="ARBA" id="ARBA00023125"/>
    </source>
</evidence>
<proteinExistence type="predicted"/>
<dbReference type="Gene3D" id="1.10.10.10">
    <property type="entry name" value="Winged helix-like DNA-binding domain superfamily/Winged helix DNA-binding domain"/>
    <property type="match status" value="1"/>
</dbReference>
<dbReference type="OrthoDB" id="3808065at2"/>
<keyword evidence="2" id="KW-0238">DNA-binding</keyword>
<dbReference type="InterPro" id="IPR011991">
    <property type="entry name" value="ArsR-like_HTH"/>
</dbReference>
<accession>A0A1H1I0A0</accession>
<dbReference type="InterPro" id="IPR051011">
    <property type="entry name" value="Metal_resp_trans_reg"/>
</dbReference>
<reference evidence="5 6" key="1">
    <citation type="submission" date="2016-10" db="EMBL/GenBank/DDBJ databases">
        <authorList>
            <person name="de Groot N.N."/>
        </authorList>
    </citation>
    <scope>NUCLEOTIDE SEQUENCE [LARGE SCALE GENOMIC DNA]</scope>
    <source>
        <strain evidence="5 6">DSM 43794</strain>
    </source>
</reference>
<evidence type="ECO:0000313" key="6">
    <source>
        <dbReference type="Proteomes" id="UP000217103"/>
    </source>
</evidence>
<dbReference type="RefSeq" id="WP_093264691.1">
    <property type="nucleotide sequence ID" value="NZ_FNKK01000002.1"/>
</dbReference>